<dbReference type="Pfam" id="PF01061">
    <property type="entry name" value="ABC2_membrane"/>
    <property type="match status" value="1"/>
</dbReference>
<gene>
    <name evidence="7" type="ORF">IFM89_023550</name>
</gene>
<keyword evidence="2 5" id="KW-0812">Transmembrane</keyword>
<dbReference type="GO" id="GO:0016020">
    <property type="term" value="C:membrane"/>
    <property type="evidence" value="ECO:0007669"/>
    <property type="project" value="UniProtKB-SubCell"/>
</dbReference>
<protein>
    <recommendedName>
        <fullName evidence="6">ABC-2 type transporter transmembrane domain-containing protein</fullName>
    </recommendedName>
</protein>
<dbReference type="AlphaFoldDB" id="A0A835M6C4"/>
<keyword evidence="4 5" id="KW-0472">Membrane</keyword>
<feature type="non-terminal residue" evidence="7">
    <location>
        <position position="1"/>
    </location>
</feature>
<evidence type="ECO:0000256" key="2">
    <source>
        <dbReference type="ARBA" id="ARBA00022692"/>
    </source>
</evidence>
<evidence type="ECO:0000256" key="4">
    <source>
        <dbReference type="ARBA" id="ARBA00023136"/>
    </source>
</evidence>
<dbReference type="GO" id="GO:0140359">
    <property type="term" value="F:ABC-type transporter activity"/>
    <property type="evidence" value="ECO:0007669"/>
    <property type="project" value="InterPro"/>
</dbReference>
<keyword evidence="3 5" id="KW-1133">Transmembrane helix</keyword>
<organism evidence="7 8">
    <name type="scientific">Coptis chinensis</name>
    <dbReference type="NCBI Taxonomy" id="261450"/>
    <lineage>
        <taxon>Eukaryota</taxon>
        <taxon>Viridiplantae</taxon>
        <taxon>Streptophyta</taxon>
        <taxon>Embryophyta</taxon>
        <taxon>Tracheophyta</taxon>
        <taxon>Spermatophyta</taxon>
        <taxon>Magnoliopsida</taxon>
        <taxon>Ranunculales</taxon>
        <taxon>Ranunculaceae</taxon>
        <taxon>Coptidoideae</taxon>
        <taxon>Coptis</taxon>
    </lineage>
</organism>
<evidence type="ECO:0000256" key="5">
    <source>
        <dbReference type="SAM" id="Phobius"/>
    </source>
</evidence>
<reference evidence="7 8" key="1">
    <citation type="submission" date="2020-10" db="EMBL/GenBank/DDBJ databases">
        <title>The Coptis chinensis genome and diversification of protoberbering-type alkaloids.</title>
        <authorList>
            <person name="Wang B."/>
            <person name="Shu S."/>
            <person name="Song C."/>
            <person name="Liu Y."/>
        </authorList>
    </citation>
    <scope>NUCLEOTIDE SEQUENCE [LARGE SCALE GENOMIC DNA]</scope>
    <source>
        <strain evidence="7">HL-2020</strain>
        <tissue evidence="7">Leaf</tissue>
    </source>
</reference>
<dbReference type="Proteomes" id="UP000631114">
    <property type="component" value="Unassembled WGS sequence"/>
</dbReference>
<dbReference type="EMBL" id="JADFTS010000003">
    <property type="protein sequence ID" value="KAF9615444.1"/>
    <property type="molecule type" value="Genomic_DNA"/>
</dbReference>
<dbReference type="PANTHER" id="PTHR48040">
    <property type="entry name" value="PLEIOTROPIC DRUG RESISTANCE PROTEIN 1-LIKE ISOFORM X1"/>
    <property type="match status" value="1"/>
</dbReference>
<feature type="domain" description="ABC-2 type transporter transmembrane" evidence="6">
    <location>
        <begin position="97"/>
        <end position="167"/>
    </location>
</feature>
<dbReference type="InterPro" id="IPR013525">
    <property type="entry name" value="ABC2_TM"/>
</dbReference>
<evidence type="ECO:0000256" key="1">
    <source>
        <dbReference type="ARBA" id="ARBA00004141"/>
    </source>
</evidence>
<feature type="transmembrane region" description="Helical" evidence="5">
    <location>
        <begin position="117"/>
        <end position="137"/>
    </location>
</feature>
<dbReference type="PANTHER" id="PTHR48040:SF28">
    <property type="entry name" value="ABC TRANSPORTER G FAMILY MEMBER 39-LIKE"/>
    <property type="match status" value="1"/>
</dbReference>
<evidence type="ECO:0000259" key="6">
    <source>
        <dbReference type="Pfam" id="PF01061"/>
    </source>
</evidence>
<sequence>CAYPTRRAKVDPTSISSLLKGVPGILKNKDKYNLATWMLEASSIAAEVRLGRGSTEYCRSSPLYQRNKTPMKELSTPVPTEKDLYFATQYSQSTWGQFKLCLWKQRWIYWRTPEYNLVRFFFTLAIALLFGSIFWSAGTKRELSTDLTIIFGAMYVSVSVSCLLALTIAQLSNQL</sequence>
<evidence type="ECO:0000313" key="8">
    <source>
        <dbReference type="Proteomes" id="UP000631114"/>
    </source>
</evidence>
<proteinExistence type="predicted"/>
<feature type="transmembrane region" description="Helical" evidence="5">
    <location>
        <begin position="149"/>
        <end position="169"/>
    </location>
</feature>
<dbReference type="OrthoDB" id="66620at2759"/>
<evidence type="ECO:0000313" key="7">
    <source>
        <dbReference type="EMBL" id="KAF9615444.1"/>
    </source>
</evidence>
<keyword evidence="8" id="KW-1185">Reference proteome</keyword>
<evidence type="ECO:0000256" key="3">
    <source>
        <dbReference type="ARBA" id="ARBA00022989"/>
    </source>
</evidence>
<name>A0A835M6C4_9MAGN</name>
<comment type="caution">
    <text evidence="7">The sequence shown here is derived from an EMBL/GenBank/DDBJ whole genome shotgun (WGS) entry which is preliminary data.</text>
</comment>
<comment type="subcellular location">
    <subcellularLocation>
        <location evidence="1">Membrane</location>
        <topology evidence="1">Multi-pass membrane protein</topology>
    </subcellularLocation>
</comment>
<accession>A0A835M6C4</accession>